<proteinExistence type="predicted"/>
<dbReference type="Pfam" id="PF06985">
    <property type="entry name" value="HET"/>
    <property type="match status" value="1"/>
</dbReference>
<dbReference type="PANTHER" id="PTHR33112">
    <property type="entry name" value="DOMAIN PROTEIN, PUTATIVE-RELATED"/>
    <property type="match status" value="1"/>
</dbReference>
<comment type="caution">
    <text evidence="2">The sequence shown here is derived from an EMBL/GenBank/DDBJ whole genome shotgun (WGS) entry which is preliminary data.</text>
</comment>
<accession>A0AAN6YN38</accession>
<name>A0AAN6YN38_9PEZI</name>
<organism evidence="2 3">
    <name type="scientific">Podospora fimiseda</name>
    <dbReference type="NCBI Taxonomy" id="252190"/>
    <lineage>
        <taxon>Eukaryota</taxon>
        <taxon>Fungi</taxon>
        <taxon>Dikarya</taxon>
        <taxon>Ascomycota</taxon>
        <taxon>Pezizomycotina</taxon>
        <taxon>Sordariomycetes</taxon>
        <taxon>Sordariomycetidae</taxon>
        <taxon>Sordariales</taxon>
        <taxon>Podosporaceae</taxon>
        <taxon>Podospora</taxon>
    </lineage>
</organism>
<dbReference type="InterPro" id="IPR010730">
    <property type="entry name" value="HET"/>
</dbReference>
<dbReference type="PANTHER" id="PTHR33112:SF16">
    <property type="entry name" value="HETEROKARYON INCOMPATIBILITY DOMAIN-CONTAINING PROTEIN"/>
    <property type="match status" value="1"/>
</dbReference>
<feature type="domain" description="Heterokaryon incompatibility" evidence="1">
    <location>
        <begin position="90"/>
        <end position="218"/>
    </location>
</feature>
<reference evidence="2" key="1">
    <citation type="journal article" date="2023" name="Mol. Phylogenet. Evol.">
        <title>Genome-scale phylogeny and comparative genomics of the fungal order Sordariales.</title>
        <authorList>
            <person name="Hensen N."/>
            <person name="Bonometti L."/>
            <person name="Westerberg I."/>
            <person name="Brannstrom I.O."/>
            <person name="Guillou S."/>
            <person name="Cros-Aarteil S."/>
            <person name="Calhoun S."/>
            <person name="Haridas S."/>
            <person name="Kuo A."/>
            <person name="Mondo S."/>
            <person name="Pangilinan J."/>
            <person name="Riley R."/>
            <person name="LaButti K."/>
            <person name="Andreopoulos B."/>
            <person name="Lipzen A."/>
            <person name="Chen C."/>
            <person name="Yan M."/>
            <person name="Daum C."/>
            <person name="Ng V."/>
            <person name="Clum A."/>
            <person name="Steindorff A."/>
            <person name="Ohm R.A."/>
            <person name="Martin F."/>
            <person name="Silar P."/>
            <person name="Natvig D.O."/>
            <person name="Lalanne C."/>
            <person name="Gautier V."/>
            <person name="Ament-Velasquez S.L."/>
            <person name="Kruys A."/>
            <person name="Hutchinson M.I."/>
            <person name="Powell A.J."/>
            <person name="Barry K."/>
            <person name="Miller A.N."/>
            <person name="Grigoriev I.V."/>
            <person name="Debuchy R."/>
            <person name="Gladieux P."/>
            <person name="Hiltunen Thoren M."/>
            <person name="Johannesson H."/>
        </authorList>
    </citation>
    <scope>NUCLEOTIDE SEQUENCE</scope>
    <source>
        <strain evidence="2">CBS 990.96</strain>
    </source>
</reference>
<dbReference type="Proteomes" id="UP001301958">
    <property type="component" value="Unassembled WGS sequence"/>
</dbReference>
<keyword evidence="3" id="KW-1185">Reference proteome</keyword>
<gene>
    <name evidence="2" type="ORF">QBC38DRAFT_461073</name>
</gene>
<dbReference type="AlphaFoldDB" id="A0AAN6YN38"/>
<dbReference type="EMBL" id="MU865513">
    <property type="protein sequence ID" value="KAK4221816.1"/>
    <property type="molecule type" value="Genomic_DNA"/>
</dbReference>
<evidence type="ECO:0000313" key="2">
    <source>
        <dbReference type="EMBL" id="KAK4221816.1"/>
    </source>
</evidence>
<protein>
    <submittedName>
        <fullName evidence="2">Heterokaryon incompatibility protein-domain-containing protein</fullName>
    </submittedName>
</protein>
<sequence length="418" mass="46175">MGHGPGISLSHISDGGRTTYRLPPVGSRHALVSGSSLAMGGGGDNTRWNSFKSSDSSSDAGVFLGYRYGNIGSCQLAYAASDAAASLLTLPLDELLANLRDAVTITARLGIKYLWIDCVCILQDSPQDWANEAANMTTVYGTSTLTIYTAASPDSNTGILRNNLNPPSRFDVLDFIVDPCKLSSVPVRVERSRGEDEATLRTLIERGPLASRFWTLQEYILSPRRLIYGDRQIYWNCLAGLRSADLGRLADCPLGGGTYHAPPRMSEPLGSLVYSNVLEPSCRRFEEFKILMGYYELVEQYTKRQLTVPSDTLPAFSGIAQRFCPVMGDDGYVAGLWTSDIIFGLCWRTSFGPGKRTEVYRAPSCSWASMEHGIETCFNIYNYARFRLATTSRHAASRIYELQLLEYKMSPRTEGDVF</sequence>
<reference evidence="2" key="2">
    <citation type="submission" date="2023-05" db="EMBL/GenBank/DDBJ databases">
        <authorList>
            <consortium name="Lawrence Berkeley National Laboratory"/>
            <person name="Steindorff A."/>
            <person name="Hensen N."/>
            <person name="Bonometti L."/>
            <person name="Westerberg I."/>
            <person name="Brannstrom I.O."/>
            <person name="Guillou S."/>
            <person name="Cros-Aarteil S."/>
            <person name="Calhoun S."/>
            <person name="Haridas S."/>
            <person name="Kuo A."/>
            <person name="Mondo S."/>
            <person name="Pangilinan J."/>
            <person name="Riley R."/>
            <person name="Labutti K."/>
            <person name="Andreopoulos B."/>
            <person name="Lipzen A."/>
            <person name="Chen C."/>
            <person name="Yanf M."/>
            <person name="Daum C."/>
            <person name="Ng V."/>
            <person name="Clum A."/>
            <person name="Ohm R."/>
            <person name="Martin F."/>
            <person name="Silar P."/>
            <person name="Natvig D."/>
            <person name="Lalanne C."/>
            <person name="Gautier V."/>
            <person name="Ament-Velasquez S.L."/>
            <person name="Kruys A."/>
            <person name="Hutchinson M.I."/>
            <person name="Powell A.J."/>
            <person name="Barry K."/>
            <person name="Miller A.N."/>
            <person name="Grigoriev I.V."/>
            <person name="Debuchy R."/>
            <person name="Gladieux P."/>
            <person name="Thoren M.H."/>
            <person name="Johannesson H."/>
        </authorList>
    </citation>
    <scope>NUCLEOTIDE SEQUENCE</scope>
    <source>
        <strain evidence="2">CBS 990.96</strain>
    </source>
</reference>
<evidence type="ECO:0000313" key="3">
    <source>
        <dbReference type="Proteomes" id="UP001301958"/>
    </source>
</evidence>
<evidence type="ECO:0000259" key="1">
    <source>
        <dbReference type="Pfam" id="PF06985"/>
    </source>
</evidence>